<keyword evidence="4" id="KW-1185">Reference proteome</keyword>
<keyword evidence="2" id="KW-0812">Transmembrane</keyword>
<organism evidence="3 4">
    <name type="scientific">Acidovorax facilis</name>
    <dbReference type="NCBI Taxonomy" id="12917"/>
    <lineage>
        <taxon>Bacteria</taxon>
        <taxon>Pseudomonadati</taxon>
        <taxon>Pseudomonadota</taxon>
        <taxon>Betaproteobacteria</taxon>
        <taxon>Burkholderiales</taxon>
        <taxon>Comamonadaceae</taxon>
        <taxon>Acidovorax</taxon>
    </lineage>
</organism>
<comment type="caution">
    <text evidence="3">The sequence shown here is derived from an EMBL/GenBank/DDBJ whole genome shotgun (WGS) entry which is preliminary data.</text>
</comment>
<feature type="region of interest" description="Disordered" evidence="1">
    <location>
        <begin position="30"/>
        <end position="59"/>
    </location>
</feature>
<name>A0ABV8D5P8_9BURK</name>
<sequence>MKTGATKPEWDTPPDGDFARYVERLTAPAPARGVQAPAPGSTTAQKPAGAGGVRPAPQSGPPDLALVLKPLLGVVRAVRAVLLVLIALHGVALFMFSQGSLPGLAVMAAIWWGLGRLIDVAPKALSSAAFGAASGVEPLQERLRQVAQQRTTGKKK</sequence>
<keyword evidence="2" id="KW-0472">Membrane</keyword>
<protein>
    <recommendedName>
        <fullName evidence="5">Transmembrane protein</fullName>
    </recommendedName>
</protein>
<evidence type="ECO:0000256" key="1">
    <source>
        <dbReference type="SAM" id="MobiDB-lite"/>
    </source>
</evidence>
<proteinExistence type="predicted"/>
<evidence type="ECO:0008006" key="5">
    <source>
        <dbReference type="Google" id="ProtNLM"/>
    </source>
</evidence>
<dbReference type="EMBL" id="JBHSAJ010000006">
    <property type="protein sequence ID" value="MFC3933707.1"/>
    <property type="molecule type" value="Genomic_DNA"/>
</dbReference>
<keyword evidence="2" id="KW-1133">Transmembrane helix</keyword>
<gene>
    <name evidence="3" type="ORF">ACFOW3_03625</name>
</gene>
<evidence type="ECO:0000256" key="2">
    <source>
        <dbReference type="SAM" id="Phobius"/>
    </source>
</evidence>
<dbReference type="Proteomes" id="UP001595693">
    <property type="component" value="Unassembled WGS sequence"/>
</dbReference>
<reference evidence="4" key="1">
    <citation type="journal article" date="2019" name="Int. J. Syst. Evol. Microbiol.">
        <title>The Global Catalogue of Microorganisms (GCM) 10K type strain sequencing project: providing services to taxonomists for standard genome sequencing and annotation.</title>
        <authorList>
            <consortium name="The Broad Institute Genomics Platform"/>
            <consortium name="The Broad Institute Genome Sequencing Center for Infectious Disease"/>
            <person name="Wu L."/>
            <person name="Ma J."/>
        </authorList>
    </citation>
    <scope>NUCLEOTIDE SEQUENCE [LARGE SCALE GENOMIC DNA]</scope>
    <source>
        <strain evidence="4">CCUG 2113</strain>
    </source>
</reference>
<evidence type="ECO:0000313" key="3">
    <source>
        <dbReference type="EMBL" id="MFC3933707.1"/>
    </source>
</evidence>
<accession>A0ABV8D5P8</accession>
<dbReference type="RefSeq" id="WP_238385701.1">
    <property type="nucleotide sequence ID" value="NZ_JAMXAX010000024.1"/>
</dbReference>
<feature type="transmembrane region" description="Helical" evidence="2">
    <location>
        <begin position="77"/>
        <end position="95"/>
    </location>
</feature>
<evidence type="ECO:0000313" key="4">
    <source>
        <dbReference type="Proteomes" id="UP001595693"/>
    </source>
</evidence>